<dbReference type="AlphaFoldDB" id="A0A2S2E079"/>
<sequence>MTDFTLHDIQSAPEAAQPLLKKSQDAFGMIPNLHAVMAEAPGLLEGYQLLHQRATESSFDKDELTVVWQSINVEHACHYCVPAHTGIAKNMEVSDELIDALRDEKPLPSDELEILRDTTLALVRDRGHLSDSQLDTFFGAGFNKRQLLEIVMILSQKVMSNYVNHLAETPLDKPFEQFEWHKS</sequence>
<reference evidence="1 2" key="1">
    <citation type="submission" date="2018-05" db="EMBL/GenBank/DDBJ databases">
        <title>Salinimonas sp. HMF8227 Genome sequencing and assembly.</title>
        <authorList>
            <person name="Kang H."/>
            <person name="Kang J."/>
            <person name="Cha I."/>
            <person name="Kim H."/>
            <person name="Joh K."/>
        </authorList>
    </citation>
    <scope>NUCLEOTIDE SEQUENCE [LARGE SCALE GENOMIC DNA]</scope>
    <source>
        <strain evidence="1 2">HMF8227</strain>
    </source>
</reference>
<accession>A0A2S2E079</accession>
<dbReference type="KEGG" id="salh:HMF8227_00172"/>
<name>A0A2S2E079_9ALTE</name>
<dbReference type="RefSeq" id="WP_109338377.1">
    <property type="nucleotide sequence ID" value="NZ_CP029347.1"/>
</dbReference>
<dbReference type="InterPro" id="IPR029032">
    <property type="entry name" value="AhpD-like"/>
</dbReference>
<dbReference type="Proteomes" id="UP000245728">
    <property type="component" value="Chromosome"/>
</dbReference>
<evidence type="ECO:0000313" key="2">
    <source>
        <dbReference type="Proteomes" id="UP000245728"/>
    </source>
</evidence>
<dbReference type="EMBL" id="CP029347">
    <property type="protein sequence ID" value="AWL10680.1"/>
    <property type="molecule type" value="Genomic_DNA"/>
</dbReference>
<protein>
    <recommendedName>
        <fullName evidence="3">Carboxymuconolactone decarboxylase-like domain-containing protein</fullName>
    </recommendedName>
</protein>
<dbReference type="PANTHER" id="PTHR35446">
    <property type="entry name" value="SI:CH211-175M2.5"/>
    <property type="match status" value="1"/>
</dbReference>
<keyword evidence="2" id="KW-1185">Reference proteome</keyword>
<evidence type="ECO:0008006" key="3">
    <source>
        <dbReference type="Google" id="ProtNLM"/>
    </source>
</evidence>
<gene>
    <name evidence="1" type="ORF">HMF8227_00172</name>
</gene>
<dbReference type="Gene3D" id="1.20.1290.10">
    <property type="entry name" value="AhpD-like"/>
    <property type="match status" value="1"/>
</dbReference>
<dbReference type="SUPFAM" id="SSF69118">
    <property type="entry name" value="AhpD-like"/>
    <property type="match status" value="1"/>
</dbReference>
<dbReference type="PANTHER" id="PTHR35446:SF3">
    <property type="entry name" value="CMD DOMAIN-CONTAINING PROTEIN"/>
    <property type="match status" value="1"/>
</dbReference>
<organism evidence="1 2">
    <name type="scientific">Saliniradius amylolyticus</name>
    <dbReference type="NCBI Taxonomy" id="2183582"/>
    <lineage>
        <taxon>Bacteria</taxon>
        <taxon>Pseudomonadati</taxon>
        <taxon>Pseudomonadota</taxon>
        <taxon>Gammaproteobacteria</taxon>
        <taxon>Alteromonadales</taxon>
        <taxon>Alteromonadaceae</taxon>
        <taxon>Saliniradius</taxon>
    </lineage>
</organism>
<proteinExistence type="predicted"/>
<evidence type="ECO:0000313" key="1">
    <source>
        <dbReference type="EMBL" id="AWL10680.1"/>
    </source>
</evidence>
<dbReference type="OrthoDB" id="9808310at2"/>